<feature type="transmembrane region" description="Helical" evidence="2">
    <location>
        <begin position="124"/>
        <end position="143"/>
    </location>
</feature>
<keyword evidence="2" id="KW-0812">Transmembrane</keyword>
<feature type="domain" description="CAAX prenyl protease 2/Lysostaphin resistance protein A-like" evidence="3">
    <location>
        <begin position="214"/>
        <end position="268"/>
    </location>
</feature>
<evidence type="ECO:0000256" key="1">
    <source>
        <dbReference type="SAM" id="MobiDB-lite"/>
    </source>
</evidence>
<evidence type="ECO:0000256" key="2">
    <source>
        <dbReference type="SAM" id="Phobius"/>
    </source>
</evidence>
<name>A0A1U7ZKA1_NELNU</name>
<dbReference type="AlphaFoldDB" id="A0A1U7ZKA1"/>
<evidence type="ECO:0000313" key="4">
    <source>
        <dbReference type="Proteomes" id="UP000189703"/>
    </source>
</evidence>
<keyword evidence="4" id="KW-1185">Reference proteome</keyword>
<dbReference type="RefSeq" id="XP_010248782.1">
    <property type="nucleotide sequence ID" value="XM_010250480.2"/>
</dbReference>
<dbReference type="OrthoDB" id="2017864at2759"/>
<reference evidence="5 6" key="1">
    <citation type="submission" date="2025-04" db="UniProtKB">
        <authorList>
            <consortium name="RefSeq"/>
        </authorList>
    </citation>
    <scope>IDENTIFICATION</scope>
</reference>
<dbReference type="Proteomes" id="UP000189703">
    <property type="component" value="Unplaced"/>
</dbReference>
<dbReference type="STRING" id="4432.A0A1U7ZKA1"/>
<dbReference type="RefSeq" id="XP_010248783.1">
    <property type="nucleotide sequence ID" value="XM_010250481.2"/>
</dbReference>
<accession>A0A1U7ZKA1</accession>
<dbReference type="Pfam" id="PF02517">
    <property type="entry name" value="Rce1-like"/>
    <property type="match status" value="1"/>
</dbReference>
<protein>
    <submittedName>
        <fullName evidence="5 6">Uncharacterized protein LOC104591591 isoform X1</fullName>
    </submittedName>
</protein>
<evidence type="ECO:0000313" key="6">
    <source>
        <dbReference type="RefSeq" id="XP_010248783.1"/>
    </source>
</evidence>
<dbReference type="KEGG" id="nnu:104591591"/>
<dbReference type="PANTHER" id="PTHR43592:SF7">
    <property type="entry name" value="CAAX AMINO TERMINAL PROTEASE FAMILY PROTEIN"/>
    <property type="match status" value="1"/>
</dbReference>
<feature type="transmembrane region" description="Helical" evidence="2">
    <location>
        <begin position="235"/>
        <end position="259"/>
    </location>
</feature>
<proteinExistence type="predicted"/>
<keyword evidence="2" id="KW-1133">Transmembrane helix</keyword>
<dbReference type="GeneID" id="104591591"/>
<sequence length="355" mass="39136">MEIVATTRCWSRPGITAGFHIPPGSSILSGTKVTGIFPARKIAPSNLYTGFGDNIKAFANNNSVKKLRRNRGTGSGATLQTKKKPSDEDNGSAGVSQDDFIRDRGSSGDTFPPKVTKSITSRSVVLRACAITSGLILALGVAIRQVSHIASLEGWPILDCSTEVSFDFEMWHLELIAGLVVLISSCRYLLLKTWADFAESSEAANQQVLSGLQPLDFMVVAFLPGVSEELLFRGALLPLFGFSLKSALAVAVIFGLLHLNGGRRYPFAMWVCLWLLSDCIFKHHSANGIPCIEQSYRRDFVALHIHVRRDGLICETGYASWIYSYRSQHVFRWARHDSKYEGNSGKAWCKLQMQT</sequence>
<feature type="region of interest" description="Disordered" evidence="1">
    <location>
        <begin position="67"/>
        <end position="113"/>
    </location>
</feature>
<organism evidence="4 5">
    <name type="scientific">Nelumbo nucifera</name>
    <name type="common">Sacred lotus</name>
    <dbReference type="NCBI Taxonomy" id="4432"/>
    <lineage>
        <taxon>Eukaryota</taxon>
        <taxon>Viridiplantae</taxon>
        <taxon>Streptophyta</taxon>
        <taxon>Embryophyta</taxon>
        <taxon>Tracheophyta</taxon>
        <taxon>Spermatophyta</taxon>
        <taxon>Magnoliopsida</taxon>
        <taxon>Proteales</taxon>
        <taxon>Nelumbonaceae</taxon>
        <taxon>Nelumbo</taxon>
    </lineage>
</organism>
<dbReference type="eggNOG" id="ENOG502QTQU">
    <property type="taxonomic scope" value="Eukaryota"/>
</dbReference>
<dbReference type="GO" id="GO:0080120">
    <property type="term" value="P:CAAX-box protein maturation"/>
    <property type="evidence" value="ECO:0007669"/>
    <property type="project" value="UniProtKB-ARBA"/>
</dbReference>
<gene>
    <name evidence="5 6" type="primary">LOC104591591</name>
</gene>
<evidence type="ECO:0000259" key="3">
    <source>
        <dbReference type="Pfam" id="PF02517"/>
    </source>
</evidence>
<evidence type="ECO:0000313" key="5">
    <source>
        <dbReference type="RefSeq" id="XP_010248782.1"/>
    </source>
</evidence>
<dbReference type="InterPro" id="IPR003675">
    <property type="entry name" value="Rce1/LyrA-like_dom"/>
</dbReference>
<dbReference type="PANTHER" id="PTHR43592">
    <property type="entry name" value="CAAX AMINO TERMINAL PROTEASE"/>
    <property type="match status" value="1"/>
</dbReference>
<keyword evidence="2" id="KW-0472">Membrane</keyword>
<dbReference type="GO" id="GO:0004175">
    <property type="term" value="F:endopeptidase activity"/>
    <property type="evidence" value="ECO:0007669"/>
    <property type="project" value="UniProtKB-ARBA"/>
</dbReference>